<protein>
    <recommendedName>
        <fullName evidence="4">DUF5681 domain-containing protein</fullName>
    </recommendedName>
</protein>
<dbReference type="RefSeq" id="WP_160984944.1">
    <property type="nucleotide sequence ID" value="NZ_WVTD01000003.1"/>
</dbReference>
<evidence type="ECO:0000313" key="2">
    <source>
        <dbReference type="EMBL" id="MYL97202.1"/>
    </source>
</evidence>
<comment type="caution">
    <text evidence="2">The sequence shown here is derived from an EMBL/GenBank/DDBJ whole genome shotgun (WGS) entry which is preliminary data.</text>
</comment>
<dbReference type="AlphaFoldDB" id="A0A7X4GG81"/>
<reference evidence="2 3" key="1">
    <citation type="submission" date="2019-12" db="EMBL/GenBank/DDBJ databases">
        <authorList>
            <person name="Feng G."/>
            <person name="Zhu H."/>
        </authorList>
    </citation>
    <scope>NUCLEOTIDE SEQUENCE [LARGE SCALE GENOMIC DNA]</scope>
    <source>
        <strain evidence="2 3">FGD1</strain>
    </source>
</reference>
<evidence type="ECO:0008006" key="4">
    <source>
        <dbReference type="Google" id="ProtNLM"/>
    </source>
</evidence>
<keyword evidence="3" id="KW-1185">Reference proteome</keyword>
<organism evidence="2 3">
    <name type="scientific">Novosphingobium silvae</name>
    <dbReference type="NCBI Taxonomy" id="2692619"/>
    <lineage>
        <taxon>Bacteria</taxon>
        <taxon>Pseudomonadati</taxon>
        <taxon>Pseudomonadota</taxon>
        <taxon>Alphaproteobacteria</taxon>
        <taxon>Sphingomonadales</taxon>
        <taxon>Sphingomonadaceae</taxon>
        <taxon>Novosphingobium</taxon>
    </lineage>
</organism>
<evidence type="ECO:0000256" key="1">
    <source>
        <dbReference type="SAM" id="Coils"/>
    </source>
</evidence>
<keyword evidence="1" id="KW-0175">Coiled coil</keyword>
<evidence type="ECO:0000313" key="3">
    <source>
        <dbReference type="Proteomes" id="UP000465810"/>
    </source>
</evidence>
<dbReference type="EMBL" id="WVTD01000003">
    <property type="protein sequence ID" value="MYL97202.1"/>
    <property type="molecule type" value="Genomic_DNA"/>
</dbReference>
<feature type="coiled-coil region" evidence="1">
    <location>
        <begin position="112"/>
        <end position="139"/>
    </location>
</feature>
<name>A0A7X4GG81_9SPHN</name>
<accession>A0A7X4GG81</accession>
<proteinExistence type="predicted"/>
<sequence length="140" mass="14672">MTENNGNLAARDASGRFGPGNSFGGRKLGAKGRFNASAMESLGNLVGPSFTVLKDKLAAGDLKAALFVLTRFLPDSRVIDMPSSEPSAWADAMAAGDITVGEAGKAAQALKVIADTQEVKELRHRLDELEALISAARDAR</sequence>
<gene>
    <name evidence="2" type="ORF">GR702_05380</name>
</gene>
<dbReference type="Proteomes" id="UP000465810">
    <property type="component" value="Unassembled WGS sequence"/>
</dbReference>